<dbReference type="Gene3D" id="3.20.20.190">
    <property type="entry name" value="Phosphatidylinositol (PI) phosphodiesterase"/>
    <property type="match status" value="1"/>
</dbReference>
<proteinExistence type="predicted"/>
<reference evidence="3 4" key="1">
    <citation type="journal article" date="2013" name="Genome Announc.">
        <title>Complete Genome Sequence of the Solvent Producer Clostridium saccharobutylicum NCP262 (DSM 13864).</title>
        <authorList>
            <person name="Poehlein A."/>
            <person name="Hartwich K."/>
            <person name="Krabben P."/>
            <person name="Ehrenreich A."/>
            <person name="Liebl W."/>
            <person name="Durre P."/>
            <person name="Gottschalk G."/>
            <person name="Daniel R."/>
        </authorList>
    </citation>
    <scope>NUCLEOTIDE SEQUENCE [LARGE SCALE GENOMIC DNA]</scope>
    <source>
        <strain evidence="3">DSM 13864</strain>
    </source>
</reference>
<dbReference type="GO" id="GO:0006629">
    <property type="term" value="P:lipid metabolic process"/>
    <property type="evidence" value="ECO:0007669"/>
    <property type="project" value="InterPro"/>
</dbReference>
<dbReference type="GO" id="GO:0008081">
    <property type="term" value="F:phosphoric diester hydrolase activity"/>
    <property type="evidence" value="ECO:0007669"/>
    <property type="project" value="InterPro"/>
</dbReference>
<evidence type="ECO:0000256" key="1">
    <source>
        <dbReference type="SAM" id="Coils"/>
    </source>
</evidence>
<dbReference type="PATRIC" id="fig|1345695.3.peg.4171"/>
<dbReference type="HOGENOM" id="CLU_030006_3_5_9"/>
<dbReference type="InterPro" id="IPR017946">
    <property type="entry name" value="PLC-like_Pdiesterase_TIM-brl"/>
</dbReference>
<keyword evidence="1" id="KW-0175">Coiled coil</keyword>
<dbReference type="PROSITE" id="PS51704">
    <property type="entry name" value="GP_PDE"/>
    <property type="match status" value="1"/>
</dbReference>
<gene>
    <name evidence="3" type="ORF">CLSA_c41840</name>
</gene>
<sequence>MKILNIAHRGYSGKFDENTMIAFRKAIEYKADGIETDVQLSKDGIPVIIHDETLDRTTDGHGFVKDYTLKELKEFRTKSVPRVQALKGEAIEGLQLIKEINSSKLGEYTLDEVEYFKNNNGEEIPTLRDLLELFSASDLKILNLELKNSISEYDELEEKVISMIDEYNLRDRVIISTFNHMSLVKIRELEKQEIEYMANQVETLKDSNSANYKNTNTKLKNDKTKPKSKIILGALTDSTLANVPKYLNDIDVECYHPCFYSILNKSYMKEIKNAGIKVNPYTVNEIEYMKMVIEAGADSIITNEVEKLNDVIKSFPNIDKQLGI</sequence>
<organism evidence="3 4">
    <name type="scientific">Clostridium saccharobutylicum DSM 13864</name>
    <dbReference type="NCBI Taxonomy" id="1345695"/>
    <lineage>
        <taxon>Bacteria</taxon>
        <taxon>Bacillati</taxon>
        <taxon>Bacillota</taxon>
        <taxon>Clostridia</taxon>
        <taxon>Eubacteriales</taxon>
        <taxon>Clostridiaceae</taxon>
        <taxon>Clostridium</taxon>
    </lineage>
</organism>
<accession>U5MWG7</accession>
<dbReference type="GeneID" id="55476926"/>
<dbReference type="eggNOG" id="COG0584">
    <property type="taxonomic scope" value="Bacteria"/>
</dbReference>
<dbReference type="Pfam" id="PF03009">
    <property type="entry name" value="GDPD"/>
    <property type="match status" value="1"/>
</dbReference>
<dbReference type="OrthoDB" id="384721at2"/>
<dbReference type="InterPro" id="IPR030395">
    <property type="entry name" value="GP_PDE_dom"/>
</dbReference>
<keyword evidence="4" id="KW-1185">Reference proteome</keyword>
<evidence type="ECO:0000313" key="3">
    <source>
        <dbReference type="EMBL" id="AGX45144.1"/>
    </source>
</evidence>
<dbReference type="KEGG" id="csb:CLSA_c41840"/>
<dbReference type="AlphaFoldDB" id="U5MWG7"/>
<protein>
    <submittedName>
        <fullName evidence="3">Glycerophosphoryl diester phosphodiesterase</fullName>
    </submittedName>
</protein>
<feature type="coiled-coil region" evidence="1">
    <location>
        <begin position="139"/>
        <end position="166"/>
    </location>
</feature>
<evidence type="ECO:0000313" key="4">
    <source>
        <dbReference type="Proteomes" id="UP000017118"/>
    </source>
</evidence>
<feature type="domain" description="GP-PDE" evidence="2">
    <location>
        <begin position="3"/>
        <end position="312"/>
    </location>
</feature>
<dbReference type="RefSeq" id="WP_022750076.1">
    <property type="nucleotide sequence ID" value="NC_022571.1"/>
</dbReference>
<dbReference type="SUPFAM" id="SSF51695">
    <property type="entry name" value="PLC-like phosphodiesterases"/>
    <property type="match status" value="1"/>
</dbReference>
<dbReference type="PANTHER" id="PTHR46211">
    <property type="entry name" value="GLYCEROPHOSPHORYL DIESTER PHOSPHODIESTERASE"/>
    <property type="match status" value="1"/>
</dbReference>
<evidence type="ECO:0000259" key="2">
    <source>
        <dbReference type="PROSITE" id="PS51704"/>
    </source>
</evidence>
<name>U5MWG7_CLOSA</name>
<dbReference type="Proteomes" id="UP000017118">
    <property type="component" value="Chromosome"/>
</dbReference>
<dbReference type="EMBL" id="CP006721">
    <property type="protein sequence ID" value="AGX45144.1"/>
    <property type="molecule type" value="Genomic_DNA"/>
</dbReference>
<dbReference type="PANTHER" id="PTHR46211:SF1">
    <property type="entry name" value="GLYCEROPHOSPHODIESTER PHOSPHODIESTERASE, CYTOPLASMIC"/>
    <property type="match status" value="1"/>
</dbReference>